<accession>A0A412KUV3</accession>
<dbReference type="Pfam" id="PF12650">
    <property type="entry name" value="DUF3784"/>
    <property type="match status" value="1"/>
</dbReference>
<feature type="transmembrane region" description="Helical" evidence="1">
    <location>
        <begin position="6"/>
        <end position="24"/>
    </location>
</feature>
<dbReference type="EMBL" id="QRVU01000010">
    <property type="protein sequence ID" value="RGS72446.1"/>
    <property type="molecule type" value="Genomic_DNA"/>
</dbReference>
<protein>
    <submittedName>
        <fullName evidence="2">DUF3784 domain-containing protein</fullName>
    </submittedName>
</protein>
<reference evidence="2 3" key="1">
    <citation type="submission" date="2018-08" db="EMBL/GenBank/DDBJ databases">
        <title>A genome reference for cultivated species of the human gut microbiota.</title>
        <authorList>
            <person name="Zou Y."/>
            <person name="Xue W."/>
            <person name="Luo G."/>
        </authorList>
    </citation>
    <scope>NUCLEOTIDE SEQUENCE [LARGE SCALE GENOMIC DNA]</scope>
    <source>
        <strain evidence="2 3">AF21-25</strain>
    </source>
</reference>
<dbReference type="Proteomes" id="UP000285981">
    <property type="component" value="Unassembled WGS sequence"/>
</dbReference>
<organism evidence="2 3">
    <name type="scientific">Dorea formicigenerans</name>
    <dbReference type="NCBI Taxonomy" id="39486"/>
    <lineage>
        <taxon>Bacteria</taxon>
        <taxon>Bacillati</taxon>
        <taxon>Bacillota</taxon>
        <taxon>Clostridia</taxon>
        <taxon>Lachnospirales</taxon>
        <taxon>Lachnospiraceae</taxon>
        <taxon>Dorea</taxon>
    </lineage>
</organism>
<evidence type="ECO:0000313" key="2">
    <source>
        <dbReference type="EMBL" id="RGS72446.1"/>
    </source>
</evidence>
<feature type="transmembrane region" description="Helical" evidence="1">
    <location>
        <begin position="68"/>
        <end position="96"/>
    </location>
</feature>
<name>A0A412KUV3_9FIRM</name>
<proteinExistence type="predicted"/>
<sequence>MFYIYIIFDFAMAVIMLLFGIWFYRSKGQASNFLSGYNMKSAEERKKYDENAMCKAYGKRMMLMSLPFIAGMIIDIWYIGTGCLIAWAIWFVMFIAGMIIDIWYIGTGCLIAWAIWFVMFILLLIDRHKRES</sequence>
<evidence type="ECO:0000313" key="3">
    <source>
        <dbReference type="Proteomes" id="UP000285981"/>
    </source>
</evidence>
<evidence type="ECO:0000256" key="1">
    <source>
        <dbReference type="SAM" id="Phobius"/>
    </source>
</evidence>
<dbReference type="InterPro" id="IPR017259">
    <property type="entry name" value="UCP037672"/>
</dbReference>
<keyword evidence="1" id="KW-1133">Transmembrane helix</keyword>
<gene>
    <name evidence="2" type="ORF">DWX78_03315</name>
</gene>
<keyword evidence="1" id="KW-0812">Transmembrane</keyword>
<feature type="transmembrane region" description="Helical" evidence="1">
    <location>
        <begin position="102"/>
        <end position="125"/>
    </location>
</feature>
<keyword evidence="1" id="KW-0472">Membrane</keyword>
<comment type="caution">
    <text evidence="2">The sequence shown here is derived from an EMBL/GenBank/DDBJ whole genome shotgun (WGS) entry which is preliminary data.</text>
</comment>
<dbReference type="AlphaFoldDB" id="A0A412KUV3"/>